<evidence type="ECO:0000313" key="2">
    <source>
        <dbReference type="Proteomes" id="UP000638560"/>
    </source>
</evidence>
<dbReference type="EMBL" id="JADPUN010000422">
    <property type="protein sequence ID" value="MBF9135355.1"/>
    <property type="molecule type" value="Genomic_DNA"/>
</dbReference>
<evidence type="ECO:0000313" key="1">
    <source>
        <dbReference type="EMBL" id="MBF9135355.1"/>
    </source>
</evidence>
<name>A0ABS0HA63_9ACTN</name>
<sequence length="169" mass="18326">MSARLAIVDDEWAMMSPTRRAGLTLFLGYHAPLDLPDGGRSEWAALPASSQEWWIDLAAQAAQAYSPHPQHLRWCVWPGCPMSYDVISPDPGRPRWIRPGHEPMCPSHAALGHLPGYGTALGDGTAWRATCSCGATAVIAPASGRAMTDWWAGHVMELPVSRGELEGTR</sequence>
<comment type="caution">
    <text evidence="1">The sequence shown here is derived from an EMBL/GenBank/DDBJ whole genome shotgun (WGS) entry which is preliminary data.</text>
</comment>
<organism evidence="1 2">
    <name type="scientific">Plantactinospora alkalitolerans</name>
    <dbReference type="NCBI Taxonomy" id="2789879"/>
    <lineage>
        <taxon>Bacteria</taxon>
        <taxon>Bacillati</taxon>
        <taxon>Actinomycetota</taxon>
        <taxon>Actinomycetes</taxon>
        <taxon>Micromonosporales</taxon>
        <taxon>Micromonosporaceae</taxon>
        <taxon>Plantactinospora</taxon>
    </lineage>
</organism>
<keyword evidence="2" id="KW-1185">Reference proteome</keyword>
<dbReference type="RefSeq" id="WP_196206808.1">
    <property type="nucleotide sequence ID" value="NZ_JADPUN010000422.1"/>
</dbReference>
<gene>
    <name evidence="1" type="ORF">I0C86_41630</name>
</gene>
<reference evidence="1 2" key="1">
    <citation type="submission" date="2020-11" db="EMBL/GenBank/DDBJ databases">
        <title>A novel isolate from a Black sea contaminated sediment with potential to produce alkanes: Plantactinospora alkalitolerans sp. nov.</title>
        <authorList>
            <person name="Carro L."/>
            <person name="Veyisoglu A."/>
            <person name="Guven K."/>
            <person name="Schumann P."/>
            <person name="Klenk H.-P."/>
            <person name="Sahin N."/>
        </authorList>
    </citation>
    <scope>NUCLEOTIDE SEQUENCE [LARGE SCALE GENOMIC DNA]</scope>
    <source>
        <strain evidence="1 2">S1510</strain>
    </source>
</reference>
<proteinExistence type="predicted"/>
<accession>A0ABS0HA63</accession>
<protein>
    <submittedName>
        <fullName evidence="1">Uncharacterized protein</fullName>
    </submittedName>
</protein>
<dbReference type="Proteomes" id="UP000638560">
    <property type="component" value="Unassembled WGS sequence"/>
</dbReference>